<sequence>MYIVLLAAVVIATAPYVSSIECPNVPNVKFDPESRAAVVDGHNKLRSTIAKGTAVYLGSYPLASGKNIYELKWDCEVEKRAQAWADKCKFKHSGSGGENIFMSFSGGQRPSVKASGISATDAWWSELKKYNASKNPKNVLNNDVFPAAGHWSQQAWGRTTKIGCGAANCTTNNWNSVIIVCQYLPMGNYWGAPIYQFGNGCSKDSDCTTFKDSKCVTGTKLCRAP</sequence>
<keyword evidence="4" id="KW-1185">Reference proteome</keyword>
<dbReference type="InterPro" id="IPR014044">
    <property type="entry name" value="CAP_dom"/>
</dbReference>
<feature type="signal peptide" evidence="1">
    <location>
        <begin position="1"/>
        <end position="19"/>
    </location>
</feature>
<dbReference type="Pfam" id="PF00188">
    <property type="entry name" value="CAP"/>
    <property type="match status" value="1"/>
</dbReference>
<dbReference type="PRINTS" id="PR00838">
    <property type="entry name" value="V5ALLERGEN"/>
</dbReference>
<gene>
    <name evidence="3" type="ORF">Tcan_09440</name>
</gene>
<dbReference type="SMART" id="SM00198">
    <property type="entry name" value="SCP"/>
    <property type="match status" value="1"/>
</dbReference>
<dbReference type="OMA" id="SIMEWVS"/>
<dbReference type="STRING" id="6265.A0A0B2W4Q4"/>
<reference evidence="3 4" key="1">
    <citation type="submission" date="2014-11" db="EMBL/GenBank/DDBJ databases">
        <title>Genetic blueprint of the zoonotic pathogen Toxocara canis.</title>
        <authorList>
            <person name="Zhu X.-Q."/>
            <person name="Korhonen P.K."/>
            <person name="Cai H."/>
            <person name="Young N.D."/>
            <person name="Nejsum P."/>
            <person name="von Samson-Himmelstjerna G."/>
            <person name="Boag P.R."/>
            <person name="Tan P."/>
            <person name="Li Q."/>
            <person name="Min J."/>
            <person name="Yang Y."/>
            <person name="Wang X."/>
            <person name="Fang X."/>
            <person name="Hall R.S."/>
            <person name="Hofmann A."/>
            <person name="Sternberg P.W."/>
            <person name="Jex A.R."/>
            <person name="Gasser R.B."/>
        </authorList>
    </citation>
    <scope>NUCLEOTIDE SEQUENCE [LARGE SCALE GENOMIC DNA]</scope>
    <source>
        <strain evidence="3">PN_DK_2014</strain>
    </source>
</reference>
<dbReference type="InterPro" id="IPR001283">
    <property type="entry name" value="CRISP-related"/>
</dbReference>
<dbReference type="SUPFAM" id="SSF55797">
    <property type="entry name" value="PR-1-like"/>
    <property type="match status" value="1"/>
</dbReference>
<evidence type="ECO:0000259" key="2">
    <source>
        <dbReference type="SMART" id="SM00198"/>
    </source>
</evidence>
<evidence type="ECO:0000313" key="4">
    <source>
        <dbReference type="Proteomes" id="UP000031036"/>
    </source>
</evidence>
<dbReference type="InterPro" id="IPR018244">
    <property type="entry name" value="Allrgn_V5/Tpx1_CS"/>
</dbReference>
<name>A0A0B2W4Q4_TOXCA</name>
<keyword evidence="1" id="KW-0732">Signal</keyword>
<dbReference type="InterPro" id="IPR002413">
    <property type="entry name" value="V5_allergen-like"/>
</dbReference>
<organism evidence="3 4">
    <name type="scientific">Toxocara canis</name>
    <name type="common">Canine roundworm</name>
    <dbReference type="NCBI Taxonomy" id="6265"/>
    <lineage>
        <taxon>Eukaryota</taxon>
        <taxon>Metazoa</taxon>
        <taxon>Ecdysozoa</taxon>
        <taxon>Nematoda</taxon>
        <taxon>Chromadorea</taxon>
        <taxon>Rhabditida</taxon>
        <taxon>Spirurina</taxon>
        <taxon>Ascaridomorpha</taxon>
        <taxon>Ascaridoidea</taxon>
        <taxon>Toxocaridae</taxon>
        <taxon>Toxocara</taxon>
    </lineage>
</organism>
<dbReference type="GO" id="GO:0005576">
    <property type="term" value="C:extracellular region"/>
    <property type="evidence" value="ECO:0007669"/>
    <property type="project" value="InterPro"/>
</dbReference>
<dbReference type="EMBL" id="JPKZ01000257">
    <property type="protein sequence ID" value="KHN88210.1"/>
    <property type="molecule type" value="Genomic_DNA"/>
</dbReference>
<dbReference type="AlphaFoldDB" id="A0A0B2W4Q4"/>
<accession>A0A0B2W4Q4</accession>
<dbReference type="OrthoDB" id="5876828at2759"/>
<dbReference type="Proteomes" id="UP000031036">
    <property type="component" value="Unassembled WGS sequence"/>
</dbReference>
<feature type="domain" description="SCP" evidence="2">
    <location>
        <begin position="33"/>
        <end position="191"/>
    </location>
</feature>
<evidence type="ECO:0000256" key="1">
    <source>
        <dbReference type="SAM" id="SignalP"/>
    </source>
</evidence>
<dbReference type="PRINTS" id="PR00837">
    <property type="entry name" value="V5TPXLIKE"/>
</dbReference>
<proteinExistence type="predicted"/>
<evidence type="ECO:0000313" key="3">
    <source>
        <dbReference type="EMBL" id="KHN88210.1"/>
    </source>
</evidence>
<feature type="chain" id="PRO_5002095773" evidence="1">
    <location>
        <begin position="20"/>
        <end position="225"/>
    </location>
</feature>
<dbReference type="PANTHER" id="PTHR10334">
    <property type="entry name" value="CYSTEINE-RICH SECRETORY PROTEIN-RELATED"/>
    <property type="match status" value="1"/>
</dbReference>
<dbReference type="CDD" id="cd05380">
    <property type="entry name" value="CAP_euk"/>
    <property type="match status" value="1"/>
</dbReference>
<protein>
    <submittedName>
        <fullName evidence="3">Venom allergen 5.02</fullName>
    </submittedName>
</protein>
<dbReference type="InterPro" id="IPR035940">
    <property type="entry name" value="CAP_sf"/>
</dbReference>
<comment type="caution">
    <text evidence="3">The sequence shown here is derived from an EMBL/GenBank/DDBJ whole genome shotgun (WGS) entry which is preliminary data.</text>
</comment>
<dbReference type="PROSITE" id="PS01010">
    <property type="entry name" value="CRISP_2"/>
    <property type="match status" value="1"/>
</dbReference>
<dbReference type="Gene3D" id="3.40.33.10">
    <property type="entry name" value="CAP"/>
    <property type="match status" value="1"/>
</dbReference>